<feature type="domain" description="Ribosomal eL28/Mak16" evidence="6">
    <location>
        <begin position="19"/>
        <end position="136"/>
    </location>
</feature>
<keyword evidence="2 7" id="KW-0689">Ribosomal protein</keyword>
<dbReference type="GO" id="GO:1990904">
    <property type="term" value="C:ribonucleoprotein complex"/>
    <property type="evidence" value="ECO:0007669"/>
    <property type="project" value="UniProtKB-KW"/>
</dbReference>
<feature type="non-terminal residue" evidence="7">
    <location>
        <position position="1"/>
    </location>
</feature>
<keyword evidence="8" id="KW-1185">Reference proteome</keyword>
<dbReference type="InterPro" id="IPR029004">
    <property type="entry name" value="Ribosomal_eL28/Mak16"/>
</dbReference>
<keyword evidence="3" id="KW-0687">Ribonucleoprotein</keyword>
<dbReference type="OrthoDB" id="338850at2759"/>
<dbReference type="Gene3D" id="3.30.390.110">
    <property type="match status" value="1"/>
</dbReference>
<proteinExistence type="inferred from homology"/>
<name>A0A0V0S6J3_9BILA</name>
<dbReference type="AlphaFoldDB" id="A0A0V0S6J3"/>
<evidence type="ECO:0000256" key="3">
    <source>
        <dbReference type="ARBA" id="ARBA00023274"/>
    </source>
</evidence>
<dbReference type="Proteomes" id="UP000054630">
    <property type="component" value="Unassembled WGS sequence"/>
</dbReference>
<dbReference type="InterPro" id="IPR002672">
    <property type="entry name" value="Ribosomal_eL28"/>
</dbReference>
<gene>
    <name evidence="7" type="primary">RPL28</name>
    <name evidence="7" type="ORF">T07_5113</name>
</gene>
<evidence type="ECO:0000259" key="6">
    <source>
        <dbReference type="Pfam" id="PF01778"/>
    </source>
</evidence>
<dbReference type="GO" id="GO:0006412">
    <property type="term" value="P:translation"/>
    <property type="evidence" value="ECO:0007669"/>
    <property type="project" value="InterPro"/>
</dbReference>
<evidence type="ECO:0000256" key="2">
    <source>
        <dbReference type="ARBA" id="ARBA00022980"/>
    </source>
</evidence>
<comment type="caution">
    <text evidence="7">The sequence shown here is derived from an EMBL/GenBank/DDBJ whole genome shotgun (WGS) entry which is preliminary data.</text>
</comment>
<evidence type="ECO:0000313" key="7">
    <source>
        <dbReference type="EMBL" id="KRX22021.1"/>
    </source>
</evidence>
<sequence>LQFRKKNPTITEMWHSSDIQWACIKKSSSFIHSRRNIGPKFTTAPFNLTGVHCYRDCGLVRKKAIDVVPEPDSKGLSFVYKKKGQGNRPNSSLVEISLSRNSRAVLRTMKTIVRKQKYRGSLLLKAQKRASQIMRSQKVVTVEKPPRPRKDKHFHNCKLFLYYNKHLVIMLRTRKN</sequence>
<dbReference type="EMBL" id="JYDL01000035">
    <property type="protein sequence ID" value="KRX22021.1"/>
    <property type="molecule type" value="Genomic_DNA"/>
</dbReference>
<evidence type="ECO:0000256" key="4">
    <source>
        <dbReference type="ARBA" id="ARBA00035223"/>
    </source>
</evidence>
<dbReference type="STRING" id="6336.A0A0V0S6J3"/>
<protein>
    <recommendedName>
        <fullName evidence="4">Large ribosomal subunit protein eL28</fullName>
    </recommendedName>
    <alternativeName>
        <fullName evidence="5">60S ribosomal protein L28</fullName>
    </alternativeName>
</protein>
<reference evidence="7 8" key="1">
    <citation type="submission" date="2015-01" db="EMBL/GenBank/DDBJ databases">
        <title>Evolution of Trichinella species and genotypes.</title>
        <authorList>
            <person name="Korhonen P.K."/>
            <person name="Edoardo P."/>
            <person name="Giuseppe L.R."/>
            <person name="Gasser R.B."/>
        </authorList>
    </citation>
    <scope>NUCLEOTIDE SEQUENCE [LARGE SCALE GENOMIC DNA]</scope>
    <source>
        <strain evidence="7">ISS37</strain>
    </source>
</reference>
<evidence type="ECO:0000256" key="5">
    <source>
        <dbReference type="ARBA" id="ARBA00035330"/>
    </source>
</evidence>
<comment type="similarity">
    <text evidence="1">Belongs to the eukaryotic ribosomal protein eL28 family.</text>
</comment>
<evidence type="ECO:0000313" key="8">
    <source>
        <dbReference type="Proteomes" id="UP000054630"/>
    </source>
</evidence>
<evidence type="ECO:0000256" key="1">
    <source>
        <dbReference type="ARBA" id="ARBA00007926"/>
    </source>
</evidence>
<dbReference type="GO" id="GO:0003735">
    <property type="term" value="F:structural constituent of ribosome"/>
    <property type="evidence" value="ECO:0007669"/>
    <property type="project" value="InterPro"/>
</dbReference>
<dbReference type="GO" id="GO:0005840">
    <property type="term" value="C:ribosome"/>
    <property type="evidence" value="ECO:0007669"/>
    <property type="project" value="UniProtKB-KW"/>
</dbReference>
<dbReference type="Pfam" id="PF01778">
    <property type="entry name" value="Ribosomal_L28e"/>
    <property type="match status" value="1"/>
</dbReference>
<organism evidence="7 8">
    <name type="scientific">Trichinella nelsoni</name>
    <dbReference type="NCBI Taxonomy" id="6336"/>
    <lineage>
        <taxon>Eukaryota</taxon>
        <taxon>Metazoa</taxon>
        <taxon>Ecdysozoa</taxon>
        <taxon>Nematoda</taxon>
        <taxon>Enoplea</taxon>
        <taxon>Dorylaimia</taxon>
        <taxon>Trichinellida</taxon>
        <taxon>Trichinellidae</taxon>
        <taxon>Trichinella</taxon>
    </lineage>
</organism>
<feature type="non-terminal residue" evidence="7">
    <location>
        <position position="176"/>
    </location>
</feature>
<accession>A0A0V0S6J3</accession>
<dbReference type="PANTHER" id="PTHR10544">
    <property type="entry name" value="60S RIBOSOMAL PROTEIN L28"/>
    <property type="match status" value="1"/>
</dbReference>